<evidence type="ECO:0000256" key="8">
    <source>
        <dbReference type="ARBA" id="ARBA00023136"/>
    </source>
</evidence>
<feature type="transmembrane region" description="Helical" evidence="9">
    <location>
        <begin position="312"/>
        <end position="331"/>
    </location>
</feature>
<dbReference type="UniPathway" id="UPA00148"/>
<evidence type="ECO:0000256" key="9">
    <source>
        <dbReference type="HAMAP-Rule" id="MF_00024"/>
    </source>
</evidence>
<name>A0A2T2WEV6_9FIRM</name>
<dbReference type="HAMAP" id="MF_00024">
    <property type="entry name" value="CobD_CbiB"/>
    <property type="match status" value="1"/>
</dbReference>
<comment type="subcellular location">
    <subcellularLocation>
        <location evidence="1 9">Cell membrane</location>
        <topology evidence="1 9">Multi-pass membrane protein</topology>
    </subcellularLocation>
</comment>
<evidence type="ECO:0000256" key="5">
    <source>
        <dbReference type="ARBA" id="ARBA00022573"/>
    </source>
</evidence>
<keyword evidence="8 9" id="KW-0472">Membrane</keyword>
<comment type="caution">
    <text evidence="10">The sequence shown here is derived from an EMBL/GenBank/DDBJ whole genome shotgun (WGS) entry which is preliminary data.</text>
</comment>
<gene>
    <name evidence="9 10" type="primary">cobD</name>
    <name evidence="10" type="ORF">C7B45_13540</name>
</gene>
<keyword evidence="7 9" id="KW-1133">Transmembrane helix</keyword>
<protein>
    <recommendedName>
        <fullName evidence="9">Cobalamin biosynthesis protein CobD</fullName>
    </recommendedName>
</protein>
<accession>A0A2T2WEV6</accession>
<keyword evidence="4 9" id="KW-1003">Cell membrane</keyword>
<comment type="pathway">
    <text evidence="2 9">Cofactor biosynthesis; adenosylcobalamin biosynthesis.</text>
</comment>
<evidence type="ECO:0000256" key="7">
    <source>
        <dbReference type="ARBA" id="ARBA00022989"/>
    </source>
</evidence>
<evidence type="ECO:0000256" key="6">
    <source>
        <dbReference type="ARBA" id="ARBA00022692"/>
    </source>
</evidence>
<comment type="caution">
    <text evidence="9">Lacks conserved residue(s) required for the propagation of feature annotation.</text>
</comment>
<keyword evidence="5 9" id="KW-0169">Cobalamin biosynthesis</keyword>
<reference evidence="10 11" key="1">
    <citation type="journal article" date="2014" name="BMC Genomics">
        <title>Comparison of environmental and isolate Sulfobacillus genomes reveals diverse carbon, sulfur, nitrogen, and hydrogen metabolisms.</title>
        <authorList>
            <person name="Justice N.B."/>
            <person name="Norman A."/>
            <person name="Brown C.T."/>
            <person name="Singh A."/>
            <person name="Thomas B.C."/>
            <person name="Banfield J.F."/>
        </authorList>
    </citation>
    <scope>NUCLEOTIDE SEQUENCE [LARGE SCALE GENOMIC DNA]</scope>
    <source>
        <strain evidence="10">AMDSBA3</strain>
    </source>
</reference>
<dbReference type="GO" id="GO:0005886">
    <property type="term" value="C:plasma membrane"/>
    <property type="evidence" value="ECO:0007669"/>
    <property type="project" value="UniProtKB-SubCell"/>
</dbReference>
<comment type="similarity">
    <text evidence="3 9">Belongs to the CobD/CbiB family.</text>
</comment>
<dbReference type="NCBIfam" id="TIGR00380">
    <property type="entry name" value="cobal_cbiB"/>
    <property type="match status" value="1"/>
</dbReference>
<dbReference type="Pfam" id="PF03186">
    <property type="entry name" value="CobD_Cbib"/>
    <property type="match status" value="1"/>
</dbReference>
<feature type="transmembrane region" description="Helical" evidence="9">
    <location>
        <begin position="95"/>
        <end position="114"/>
    </location>
</feature>
<evidence type="ECO:0000256" key="3">
    <source>
        <dbReference type="ARBA" id="ARBA00006263"/>
    </source>
</evidence>
<dbReference type="GO" id="GO:0015420">
    <property type="term" value="F:ABC-type vitamin B12 transporter activity"/>
    <property type="evidence" value="ECO:0007669"/>
    <property type="project" value="UniProtKB-UniRule"/>
</dbReference>
<dbReference type="GO" id="GO:0048472">
    <property type="term" value="F:threonine-phosphate decarboxylase activity"/>
    <property type="evidence" value="ECO:0007669"/>
    <property type="project" value="InterPro"/>
</dbReference>
<dbReference type="EMBL" id="PXYV01000051">
    <property type="protein sequence ID" value="PSR20764.1"/>
    <property type="molecule type" value="Genomic_DNA"/>
</dbReference>
<evidence type="ECO:0000313" key="10">
    <source>
        <dbReference type="EMBL" id="PSR20764.1"/>
    </source>
</evidence>
<dbReference type="Proteomes" id="UP000241848">
    <property type="component" value="Unassembled WGS sequence"/>
</dbReference>
<dbReference type="InterPro" id="IPR004485">
    <property type="entry name" value="Cobalamin_biosynth_CobD/CbiB"/>
</dbReference>
<keyword evidence="6 9" id="KW-0812">Transmembrane</keyword>
<feature type="transmembrane region" description="Helical" evidence="9">
    <location>
        <begin position="61"/>
        <end position="89"/>
    </location>
</feature>
<evidence type="ECO:0000256" key="2">
    <source>
        <dbReference type="ARBA" id="ARBA00004953"/>
    </source>
</evidence>
<evidence type="ECO:0000313" key="11">
    <source>
        <dbReference type="Proteomes" id="UP000241848"/>
    </source>
</evidence>
<dbReference type="PANTHER" id="PTHR34308">
    <property type="entry name" value="COBALAMIN BIOSYNTHESIS PROTEIN CBIB"/>
    <property type="match status" value="1"/>
</dbReference>
<organism evidence="10 11">
    <name type="scientific">Sulfobacillus acidophilus</name>
    <dbReference type="NCBI Taxonomy" id="53633"/>
    <lineage>
        <taxon>Bacteria</taxon>
        <taxon>Bacillati</taxon>
        <taxon>Bacillota</taxon>
        <taxon>Clostridia</taxon>
        <taxon>Eubacteriales</taxon>
        <taxon>Clostridiales Family XVII. Incertae Sedis</taxon>
        <taxon>Sulfobacillus</taxon>
    </lineage>
</organism>
<dbReference type="GO" id="GO:0009236">
    <property type="term" value="P:cobalamin biosynthetic process"/>
    <property type="evidence" value="ECO:0007669"/>
    <property type="project" value="UniProtKB-UniRule"/>
</dbReference>
<evidence type="ECO:0000256" key="1">
    <source>
        <dbReference type="ARBA" id="ARBA00004651"/>
    </source>
</evidence>
<dbReference type="AlphaFoldDB" id="A0A2T2WEV6"/>
<comment type="function">
    <text evidence="9">Converts cobyric acid to cobinamide by the addition of aminopropanol on the F carboxylic group.</text>
</comment>
<evidence type="ECO:0000256" key="4">
    <source>
        <dbReference type="ARBA" id="ARBA00022475"/>
    </source>
</evidence>
<feature type="transmembrane region" description="Helical" evidence="9">
    <location>
        <begin position="6"/>
        <end position="28"/>
    </location>
</feature>
<proteinExistence type="inferred from homology"/>
<sequence>MWMAQVLSVWTGIDLAAWILLAAVVDLLTNDPLWYYHPVRLIGRLSMKLEQIIRRHPWRRLGLRVTGALLTIFIVLLALVFVTAVLWAAKDISMWLFWLMVVLWTYWGLAIRGLTDAALLVYRPLVTNQAEEARQWLQYIVSRDTKHLTHDDMIRATIETVAGNTCDAVIGPLFYVFLGGPAWLWAYKAVNTVDSMIGQHSGHLDDFGWFAGHLDELANYIPARLSGLAISVAASMEGRFRQAYGTMRTDGRRHPMPNTGISEAAMAGAIGVSLGGPNVYERVVALRPTLGTTERPIHPTAIIHAIAVSWRAILVTAITFGVVAVMVSGRWL</sequence>
<dbReference type="PANTHER" id="PTHR34308:SF1">
    <property type="entry name" value="COBALAMIN BIOSYNTHESIS PROTEIN CBIB"/>
    <property type="match status" value="1"/>
</dbReference>